<dbReference type="AlphaFoldDB" id="A0AAU7B2Q9"/>
<proteinExistence type="predicted"/>
<evidence type="ECO:0008006" key="4">
    <source>
        <dbReference type="Google" id="ProtNLM"/>
    </source>
</evidence>
<organism evidence="3">
    <name type="scientific">Paraconexibacter sp. AEG42_29</name>
    <dbReference type="NCBI Taxonomy" id="2997339"/>
    <lineage>
        <taxon>Bacteria</taxon>
        <taxon>Bacillati</taxon>
        <taxon>Actinomycetota</taxon>
        <taxon>Thermoleophilia</taxon>
        <taxon>Solirubrobacterales</taxon>
        <taxon>Paraconexibacteraceae</taxon>
        <taxon>Paraconexibacter</taxon>
    </lineage>
</organism>
<name>A0AAU7B2Q9_9ACTN</name>
<accession>A0AAU7B2Q9</accession>
<reference evidence="3" key="1">
    <citation type="submission" date="2022-12" db="EMBL/GenBank/DDBJ databases">
        <title>Paraconexibacter alkalitolerans sp. nov. and Baekduia alba sp. nov., isolated from soil and emended description of the genera Paraconexibacter (Chun et al., 2020) and Baekduia (An et al., 2020).</title>
        <authorList>
            <person name="Vieira S."/>
            <person name="Huber K.J."/>
            <person name="Geppert A."/>
            <person name="Wolf J."/>
            <person name="Neumann-Schaal M."/>
            <person name="Muesken M."/>
            <person name="Overmann J."/>
        </authorList>
    </citation>
    <scope>NUCLEOTIDE SEQUENCE</scope>
    <source>
        <strain evidence="3">AEG42_29</strain>
    </source>
</reference>
<dbReference type="KEGG" id="parq:DSM112329_04710"/>
<dbReference type="EMBL" id="CP114014">
    <property type="protein sequence ID" value="XAY07819.1"/>
    <property type="molecule type" value="Genomic_DNA"/>
</dbReference>
<gene>
    <name evidence="3" type="ORF">DSM112329_04710</name>
</gene>
<keyword evidence="2" id="KW-0732">Signal</keyword>
<feature type="chain" id="PRO_5043817608" description="Collagen-like protein" evidence="2">
    <location>
        <begin position="31"/>
        <end position="190"/>
    </location>
</feature>
<protein>
    <recommendedName>
        <fullName evidence="4">Collagen-like protein</fullName>
    </recommendedName>
</protein>
<feature type="signal peptide" evidence="2">
    <location>
        <begin position="1"/>
        <end position="30"/>
    </location>
</feature>
<feature type="compositionally biased region" description="Low complexity" evidence="1">
    <location>
        <begin position="76"/>
        <end position="97"/>
    </location>
</feature>
<evidence type="ECO:0000256" key="1">
    <source>
        <dbReference type="SAM" id="MobiDB-lite"/>
    </source>
</evidence>
<evidence type="ECO:0000256" key="2">
    <source>
        <dbReference type="SAM" id="SignalP"/>
    </source>
</evidence>
<sequence length="190" mass="18276">MKLLPVRRPSAGLVVATLALSAALGGSAHAAGGLITGLNIKDGTVKTVDLAPSAVTSTKVADGSLLKRDFAAGQLPAGEPGPAGAPGTAGAPGAPGAKGEKGDPGPKGDPGATKVVVRSTYFTGGNGTASCNVGERATGGGVTGDLYEAYANQNEPVVTSGIPTGWKGGLRLRATGAAATGTVYVICAAP</sequence>
<dbReference type="RefSeq" id="WP_354699009.1">
    <property type="nucleotide sequence ID" value="NZ_CP114014.1"/>
</dbReference>
<evidence type="ECO:0000313" key="3">
    <source>
        <dbReference type="EMBL" id="XAY07819.1"/>
    </source>
</evidence>
<feature type="region of interest" description="Disordered" evidence="1">
    <location>
        <begin position="73"/>
        <end position="113"/>
    </location>
</feature>